<comment type="caution">
    <text evidence="3">The sequence shown here is derived from an EMBL/GenBank/DDBJ whole genome shotgun (WGS) entry which is preliminary data.</text>
</comment>
<evidence type="ECO:0000256" key="2">
    <source>
        <dbReference type="SAM" id="Phobius"/>
    </source>
</evidence>
<evidence type="ECO:0000313" key="3">
    <source>
        <dbReference type="EMBL" id="KAH8032254.1"/>
    </source>
</evidence>
<reference evidence="3" key="1">
    <citation type="journal article" date="2020" name="Cell">
        <title>Large-Scale Comparative Analyses of Tick Genomes Elucidate Their Genetic Diversity and Vector Capacities.</title>
        <authorList>
            <consortium name="Tick Genome and Microbiome Consortium (TIGMIC)"/>
            <person name="Jia N."/>
            <person name="Wang J."/>
            <person name="Shi W."/>
            <person name="Du L."/>
            <person name="Sun Y."/>
            <person name="Zhan W."/>
            <person name="Jiang J.F."/>
            <person name="Wang Q."/>
            <person name="Zhang B."/>
            <person name="Ji P."/>
            <person name="Bell-Sakyi L."/>
            <person name="Cui X.M."/>
            <person name="Yuan T.T."/>
            <person name="Jiang B.G."/>
            <person name="Yang W.F."/>
            <person name="Lam T.T."/>
            <person name="Chang Q.C."/>
            <person name="Ding S.J."/>
            <person name="Wang X.J."/>
            <person name="Zhu J.G."/>
            <person name="Ruan X.D."/>
            <person name="Zhao L."/>
            <person name="Wei J.T."/>
            <person name="Ye R.Z."/>
            <person name="Que T.C."/>
            <person name="Du C.H."/>
            <person name="Zhou Y.H."/>
            <person name="Cheng J.X."/>
            <person name="Dai P.F."/>
            <person name="Guo W.B."/>
            <person name="Han X.H."/>
            <person name="Huang E.J."/>
            <person name="Li L.F."/>
            <person name="Wei W."/>
            <person name="Gao Y.C."/>
            <person name="Liu J.Z."/>
            <person name="Shao H.Z."/>
            <person name="Wang X."/>
            <person name="Wang C.C."/>
            <person name="Yang T.C."/>
            <person name="Huo Q.B."/>
            <person name="Li W."/>
            <person name="Chen H.Y."/>
            <person name="Chen S.E."/>
            <person name="Zhou L.G."/>
            <person name="Ni X.B."/>
            <person name="Tian J.H."/>
            <person name="Sheng Y."/>
            <person name="Liu T."/>
            <person name="Pan Y.S."/>
            <person name="Xia L.Y."/>
            <person name="Li J."/>
            <person name="Zhao F."/>
            <person name="Cao W.C."/>
        </authorList>
    </citation>
    <scope>NUCLEOTIDE SEQUENCE</scope>
    <source>
        <strain evidence="3">Rmic-2018</strain>
    </source>
</reference>
<feature type="compositionally biased region" description="Polar residues" evidence="1">
    <location>
        <begin position="1"/>
        <end position="14"/>
    </location>
</feature>
<dbReference type="AlphaFoldDB" id="A0A9J6ED17"/>
<feature type="compositionally biased region" description="Low complexity" evidence="1">
    <location>
        <begin position="158"/>
        <end position="172"/>
    </location>
</feature>
<feature type="compositionally biased region" description="Low complexity" evidence="1">
    <location>
        <begin position="37"/>
        <end position="48"/>
    </location>
</feature>
<name>A0A9J6ED17_RHIMP</name>
<dbReference type="InterPro" id="IPR017853">
    <property type="entry name" value="GH"/>
</dbReference>
<proteinExistence type="predicted"/>
<keyword evidence="2" id="KW-0812">Transmembrane</keyword>
<organism evidence="3 4">
    <name type="scientific">Rhipicephalus microplus</name>
    <name type="common">Cattle tick</name>
    <name type="synonym">Boophilus microplus</name>
    <dbReference type="NCBI Taxonomy" id="6941"/>
    <lineage>
        <taxon>Eukaryota</taxon>
        <taxon>Metazoa</taxon>
        <taxon>Ecdysozoa</taxon>
        <taxon>Arthropoda</taxon>
        <taxon>Chelicerata</taxon>
        <taxon>Arachnida</taxon>
        <taxon>Acari</taxon>
        <taxon>Parasitiformes</taxon>
        <taxon>Ixodida</taxon>
        <taxon>Ixodoidea</taxon>
        <taxon>Ixodidae</taxon>
        <taxon>Rhipicephalinae</taxon>
        <taxon>Rhipicephalus</taxon>
        <taxon>Boophilus</taxon>
    </lineage>
</organism>
<protein>
    <submittedName>
        <fullName evidence="3">Uncharacterized protein</fullName>
    </submittedName>
</protein>
<feature type="region of interest" description="Disordered" evidence="1">
    <location>
        <begin position="145"/>
        <end position="172"/>
    </location>
</feature>
<reference evidence="3" key="2">
    <citation type="submission" date="2021-09" db="EMBL/GenBank/DDBJ databases">
        <authorList>
            <person name="Jia N."/>
            <person name="Wang J."/>
            <person name="Shi W."/>
            <person name="Du L."/>
            <person name="Sun Y."/>
            <person name="Zhan W."/>
            <person name="Jiang J."/>
            <person name="Wang Q."/>
            <person name="Zhang B."/>
            <person name="Ji P."/>
            <person name="Sakyi L.B."/>
            <person name="Cui X."/>
            <person name="Yuan T."/>
            <person name="Jiang B."/>
            <person name="Yang W."/>
            <person name="Lam T.T.-Y."/>
            <person name="Chang Q."/>
            <person name="Ding S."/>
            <person name="Wang X."/>
            <person name="Zhu J."/>
            <person name="Ruan X."/>
            <person name="Zhao L."/>
            <person name="Wei J."/>
            <person name="Que T."/>
            <person name="Du C."/>
            <person name="Cheng J."/>
            <person name="Dai P."/>
            <person name="Han X."/>
            <person name="Huang E."/>
            <person name="Gao Y."/>
            <person name="Liu J."/>
            <person name="Shao H."/>
            <person name="Ye R."/>
            <person name="Li L."/>
            <person name="Wei W."/>
            <person name="Wang X."/>
            <person name="Wang C."/>
            <person name="Huo Q."/>
            <person name="Li W."/>
            <person name="Guo W."/>
            <person name="Chen H."/>
            <person name="Chen S."/>
            <person name="Zhou L."/>
            <person name="Zhou L."/>
            <person name="Ni X."/>
            <person name="Tian J."/>
            <person name="Zhou Y."/>
            <person name="Sheng Y."/>
            <person name="Liu T."/>
            <person name="Pan Y."/>
            <person name="Xia L."/>
            <person name="Li J."/>
            <person name="Zhao F."/>
            <person name="Cao W."/>
        </authorList>
    </citation>
    <scope>NUCLEOTIDE SEQUENCE</scope>
    <source>
        <strain evidence="3">Rmic-2018</strain>
        <tissue evidence="3">Larvae</tissue>
    </source>
</reference>
<dbReference type="Proteomes" id="UP000821866">
    <property type="component" value="Chromosome 3"/>
</dbReference>
<keyword evidence="4" id="KW-1185">Reference proteome</keyword>
<dbReference type="Gene3D" id="3.20.20.80">
    <property type="entry name" value="Glycosidases"/>
    <property type="match status" value="1"/>
</dbReference>
<evidence type="ECO:0000256" key="1">
    <source>
        <dbReference type="SAM" id="MobiDB-lite"/>
    </source>
</evidence>
<keyword evidence="2" id="KW-0472">Membrane</keyword>
<accession>A0A9J6ED17</accession>
<feature type="region of interest" description="Disordered" evidence="1">
    <location>
        <begin position="1"/>
        <end position="48"/>
    </location>
</feature>
<dbReference type="VEuPathDB" id="VectorBase:LOC119165246"/>
<sequence>MTTNTPGQNFTFQSLPEGGALNDESPLTHRDMPVKVTSSNQPSTPSSTRRLLAVAAPGREDLVILVDTSPLRLPLNAPPSSPLDETMSPERRFLDRDEATPPDERICTQLWALWAALTFPLLLSSWLLLIPFLISSKDNAVTEAPRFPSARPPSVPATTLSSPFPTSQTTPFPIAQTTAATGASTPFSWQGIPPACLSPVTPATEPSSYMVGPHAASVAAADRSQRPIFCLFDNAKVNASRSSRQPFYYMFETLPFALCPNVVYSSVGIADGQLVSRLPLFEQKHGLPLLRQIVNKQGFQDTRILLVLGGRKEDAPHFWRLGRDPNTFDLLMKNVVDGMIKFQLDGVTVHWMEPTSNCSGTDHDLVLSILLHRLKETFAKRGLTRHVVSVMLDMRADNRYLLNSVANVVNYFFIGTNVLRYTGRGPFQDICANLSHAPRVVISSYASFSKNVGADQLCIMVELAPWGAAGFELPTGAWIANGTLRRALLNNACSQRSFCRKDAGNASCIAHLAYYSGNTTLGARKGTIFLVPNIDALKLLNFSGIKSSAPSTTAHACVLLLDLDRDNYARQCGMFIQYVLMEHFYRGIVGQRHRHQSIIDAAPLCQVPKLG</sequence>
<gene>
    <name evidence="3" type="ORF">HPB51_024031</name>
</gene>
<keyword evidence="2" id="KW-1133">Transmembrane helix</keyword>
<dbReference type="EMBL" id="JABSTU010000005">
    <property type="protein sequence ID" value="KAH8032254.1"/>
    <property type="molecule type" value="Genomic_DNA"/>
</dbReference>
<dbReference type="SUPFAM" id="SSF51445">
    <property type="entry name" value="(Trans)glycosidases"/>
    <property type="match status" value="1"/>
</dbReference>
<evidence type="ECO:0000313" key="4">
    <source>
        <dbReference type="Proteomes" id="UP000821866"/>
    </source>
</evidence>
<feature type="transmembrane region" description="Helical" evidence="2">
    <location>
        <begin position="111"/>
        <end position="134"/>
    </location>
</feature>